<dbReference type="PANTHER" id="PTHR33162:SF1">
    <property type="entry name" value="SEC-INDEPENDENT PROTEIN TRANSLOCASE PROTEIN TATA, CHLOROPLASTIC"/>
    <property type="match status" value="1"/>
</dbReference>
<evidence type="ECO:0000313" key="10">
    <source>
        <dbReference type="Proteomes" id="UP000807825"/>
    </source>
</evidence>
<sequence length="139" mass="15786">MFGISMWEVVLILVVALIVLGPRQLTEVAKAAGRFYRELHKMAWDVRNSMDLDSIDRSLPPSPPRYEPPLPKNEPVVPELPLKDMPSTGQRTGPDFYAELLERSKEEDELEKSKEVSESKEENHVSTEAEKPVSETLKI</sequence>
<evidence type="ECO:0000256" key="7">
    <source>
        <dbReference type="ARBA" id="ARBA00023136"/>
    </source>
</evidence>
<dbReference type="Pfam" id="PF02416">
    <property type="entry name" value="TatA_B_E"/>
    <property type="match status" value="1"/>
</dbReference>
<keyword evidence="3" id="KW-0812">Transmembrane</keyword>
<keyword evidence="5" id="KW-1133">Transmembrane helix</keyword>
<evidence type="ECO:0000256" key="4">
    <source>
        <dbReference type="ARBA" id="ARBA00022927"/>
    </source>
</evidence>
<comment type="caution">
    <text evidence="9">The sequence shown here is derived from an EMBL/GenBank/DDBJ whole genome shotgun (WGS) entry which is preliminary data.</text>
</comment>
<dbReference type="EMBL" id="JACRDE010000176">
    <property type="protein sequence ID" value="MBI5249060.1"/>
    <property type="molecule type" value="Genomic_DNA"/>
</dbReference>
<protein>
    <submittedName>
        <fullName evidence="9">Twin-arginine translocase TatA/TatE family subunit</fullName>
    </submittedName>
</protein>
<dbReference type="Proteomes" id="UP000807825">
    <property type="component" value="Unassembled WGS sequence"/>
</dbReference>
<feature type="compositionally biased region" description="Basic and acidic residues" evidence="8">
    <location>
        <begin position="100"/>
        <end position="139"/>
    </location>
</feature>
<evidence type="ECO:0000313" key="9">
    <source>
        <dbReference type="EMBL" id="MBI5249060.1"/>
    </source>
</evidence>
<organism evidence="9 10">
    <name type="scientific">Desulfomonile tiedjei</name>
    <dbReference type="NCBI Taxonomy" id="2358"/>
    <lineage>
        <taxon>Bacteria</taxon>
        <taxon>Pseudomonadati</taxon>
        <taxon>Thermodesulfobacteriota</taxon>
        <taxon>Desulfomonilia</taxon>
        <taxon>Desulfomonilales</taxon>
        <taxon>Desulfomonilaceae</taxon>
        <taxon>Desulfomonile</taxon>
    </lineage>
</organism>
<evidence type="ECO:0000256" key="1">
    <source>
        <dbReference type="ARBA" id="ARBA00004167"/>
    </source>
</evidence>
<name>A0A9D6Z2R7_9BACT</name>
<keyword evidence="4" id="KW-0653">Protein transport</keyword>
<accession>A0A9D6Z2R7</accession>
<evidence type="ECO:0000256" key="2">
    <source>
        <dbReference type="ARBA" id="ARBA00022448"/>
    </source>
</evidence>
<feature type="compositionally biased region" description="Pro residues" evidence="8">
    <location>
        <begin position="60"/>
        <end position="72"/>
    </location>
</feature>
<feature type="region of interest" description="Disordered" evidence="8">
    <location>
        <begin position="52"/>
        <end position="139"/>
    </location>
</feature>
<dbReference type="GO" id="GO:0015031">
    <property type="term" value="P:protein transport"/>
    <property type="evidence" value="ECO:0007669"/>
    <property type="project" value="UniProtKB-KW"/>
</dbReference>
<evidence type="ECO:0000256" key="6">
    <source>
        <dbReference type="ARBA" id="ARBA00023010"/>
    </source>
</evidence>
<keyword evidence="7" id="KW-0472">Membrane</keyword>
<proteinExistence type="predicted"/>
<evidence type="ECO:0000256" key="8">
    <source>
        <dbReference type="SAM" id="MobiDB-lite"/>
    </source>
</evidence>
<reference evidence="9" key="1">
    <citation type="submission" date="2020-07" db="EMBL/GenBank/DDBJ databases">
        <title>Huge and variable diversity of episymbiotic CPR bacteria and DPANN archaea in groundwater ecosystems.</title>
        <authorList>
            <person name="He C.Y."/>
            <person name="Keren R."/>
            <person name="Whittaker M."/>
            <person name="Farag I.F."/>
            <person name="Doudna J."/>
            <person name="Cate J.H.D."/>
            <person name="Banfield J.F."/>
        </authorList>
    </citation>
    <scope>NUCLEOTIDE SEQUENCE</scope>
    <source>
        <strain evidence="9">NC_groundwater_1664_Pr3_B-0.1um_52_9</strain>
    </source>
</reference>
<dbReference type="InterPro" id="IPR003369">
    <property type="entry name" value="TatA/B/E"/>
</dbReference>
<dbReference type="GO" id="GO:0016020">
    <property type="term" value="C:membrane"/>
    <property type="evidence" value="ECO:0007669"/>
    <property type="project" value="UniProtKB-SubCell"/>
</dbReference>
<dbReference type="PANTHER" id="PTHR33162">
    <property type="entry name" value="SEC-INDEPENDENT PROTEIN TRANSLOCASE PROTEIN TATA, CHLOROPLASTIC"/>
    <property type="match status" value="1"/>
</dbReference>
<dbReference type="Gene3D" id="1.20.5.3310">
    <property type="match status" value="1"/>
</dbReference>
<dbReference type="AlphaFoldDB" id="A0A9D6Z2R7"/>
<keyword evidence="2" id="KW-0813">Transport</keyword>
<dbReference type="PRINTS" id="PR01506">
    <property type="entry name" value="TATBPROTEIN"/>
</dbReference>
<comment type="subcellular location">
    <subcellularLocation>
        <location evidence="1">Membrane</location>
        <topology evidence="1">Single-pass membrane protein</topology>
    </subcellularLocation>
</comment>
<gene>
    <name evidence="9" type="ORF">HY912_06155</name>
</gene>
<evidence type="ECO:0000256" key="5">
    <source>
        <dbReference type="ARBA" id="ARBA00022989"/>
    </source>
</evidence>
<keyword evidence="6" id="KW-0811">Translocation</keyword>
<evidence type="ECO:0000256" key="3">
    <source>
        <dbReference type="ARBA" id="ARBA00022692"/>
    </source>
</evidence>